<dbReference type="Proteomes" id="UP000034063">
    <property type="component" value="Unassembled WGS sequence"/>
</dbReference>
<dbReference type="PATRIC" id="fig|1618444.3.peg.638"/>
<feature type="region of interest" description="Disordered" evidence="3">
    <location>
        <begin position="57"/>
        <end position="76"/>
    </location>
</feature>
<dbReference type="InterPro" id="IPR001844">
    <property type="entry name" value="Cpn60/GroEL"/>
</dbReference>
<evidence type="ECO:0000256" key="1">
    <source>
        <dbReference type="ARBA" id="ARBA00006607"/>
    </source>
</evidence>
<evidence type="ECO:0000256" key="3">
    <source>
        <dbReference type="SAM" id="MobiDB-lite"/>
    </source>
</evidence>
<keyword evidence="2" id="KW-0143">Chaperone</keyword>
<protein>
    <submittedName>
        <fullName evidence="4">60 kDa chaperonin</fullName>
    </submittedName>
</protein>
<feature type="non-terminal residue" evidence="4">
    <location>
        <position position="1"/>
    </location>
</feature>
<comment type="caution">
    <text evidence="4">The sequence shown here is derived from an EMBL/GenBank/DDBJ whole genome shotgun (WGS) entry which is preliminary data.</text>
</comment>
<dbReference type="Gene3D" id="1.10.560.10">
    <property type="entry name" value="GroEL-like equatorial domain"/>
    <property type="match status" value="1"/>
</dbReference>
<accession>A0A0G1HEM2</accession>
<dbReference type="PANTHER" id="PTHR45633">
    <property type="entry name" value="60 KDA HEAT SHOCK PROTEIN, MITOCHONDRIAL"/>
    <property type="match status" value="1"/>
</dbReference>
<dbReference type="AlphaFoldDB" id="A0A0G1HEM2"/>
<sequence>AGTADFGFNALTMEFGSMLKQGILDPAKVTRTALQNAASVAGMILTTECLICDLPEKEKDAMPGGSMPGGMGGMGM</sequence>
<evidence type="ECO:0000313" key="5">
    <source>
        <dbReference type="Proteomes" id="UP000034063"/>
    </source>
</evidence>
<dbReference type="InterPro" id="IPR027413">
    <property type="entry name" value="GROEL-like_equatorial_sf"/>
</dbReference>
<organism evidence="4 5">
    <name type="scientific">Candidatus Gottesmanbacteria bacterium GW2011_GWA2_44_17</name>
    <dbReference type="NCBI Taxonomy" id="1618444"/>
    <lineage>
        <taxon>Bacteria</taxon>
        <taxon>Candidatus Gottesmaniibacteriota</taxon>
    </lineage>
</organism>
<evidence type="ECO:0000313" key="4">
    <source>
        <dbReference type="EMBL" id="KKT45796.1"/>
    </source>
</evidence>
<reference evidence="4 5" key="1">
    <citation type="journal article" date="2015" name="Nature">
        <title>rRNA introns, odd ribosomes, and small enigmatic genomes across a large radiation of phyla.</title>
        <authorList>
            <person name="Brown C.T."/>
            <person name="Hug L.A."/>
            <person name="Thomas B.C."/>
            <person name="Sharon I."/>
            <person name="Castelle C.J."/>
            <person name="Singh A."/>
            <person name="Wilkins M.J."/>
            <person name="Williams K.H."/>
            <person name="Banfield J.F."/>
        </authorList>
    </citation>
    <scope>NUCLEOTIDE SEQUENCE [LARGE SCALE GENOMIC DNA]</scope>
</reference>
<evidence type="ECO:0000256" key="2">
    <source>
        <dbReference type="ARBA" id="ARBA00023186"/>
    </source>
</evidence>
<dbReference type="EMBL" id="LCIB01000041">
    <property type="protein sequence ID" value="KKT45796.1"/>
    <property type="molecule type" value="Genomic_DNA"/>
</dbReference>
<gene>
    <name evidence="4" type="ORF">UW37_C0041G0001</name>
</gene>
<comment type="similarity">
    <text evidence="1">Belongs to the chaperonin (HSP60) family.</text>
</comment>
<proteinExistence type="inferred from homology"/>
<dbReference type="GO" id="GO:0140662">
    <property type="term" value="F:ATP-dependent protein folding chaperone"/>
    <property type="evidence" value="ECO:0007669"/>
    <property type="project" value="InterPro"/>
</dbReference>
<dbReference type="SUPFAM" id="SSF48592">
    <property type="entry name" value="GroEL equatorial domain-like"/>
    <property type="match status" value="1"/>
</dbReference>
<name>A0A0G1HEM2_9BACT</name>
<feature type="compositionally biased region" description="Gly residues" evidence="3">
    <location>
        <begin position="66"/>
        <end position="76"/>
    </location>
</feature>
<dbReference type="GO" id="GO:0042026">
    <property type="term" value="P:protein refolding"/>
    <property type="evidence" value="ECO:0007669"/>
    <property type="project" value="InterPro"/>
</dbReference>